<proteinExistence type="predicted"/>
<dbReference type="PANTHER" id="PTHR44329">
    <property type="entry name" value="SERINE/THREONINE-PROTEIN KINASE TNNI3K-RELATED"/>
    <property type="match status" value="1"/>
</dbReference>
<dbReference type="Proteomes" id="UP000265703">
    <property type="component" value="Unassembled WGS sequence"/>
</dbReference>
<dbReference type="SUPFAM" id="SSF56112">
    <property type="entry name" value="Protein kinase-like (PK-like)"/>
    <property type="match status" value="1"/>
</dbReference>
<protein>
    <submittedName>
        <fullName evidence="2">Kinase-like domain-containing protein</fullName>
    </submittedName>
</protein>
<dbReference type="PIRSF" id="PIRSF000654">
    <property type="entry name" value="Integrin-linked_kinase"/>
    <property type="match status" value="1"/>
</dbReference>
<keyword evidence="2" id="KW-0808">Transferase</keyword>
<gene>
    <name evidence="2" type="ORF">C1645_836469</name>
</gene>
<dbReference type="AlphaFoldDB" id="A0A397SAI8"/>
<keyword evidence="2" id="KW-0418">Kinase</keyword>
<sequence length="245" mass="28191">MGVVNFHPNIIGFCGITKFEGEIHWSLVLEYADGGTLGKYLRDNATTFKWEGQLIFAKEIASAILCLHDNEIMHGDLHPNNILIHRDSIKLADFGCSRLQRSNCHKETYGVMTYMDPKTLNDHSYKLTRKSDIYSLGVLFWELTSCKPPFNSETTNDMLKLDIISGKRETPILNTNCKYVELYQRCWKREPDDRPDISEINSILNSIESEDNNTTINSNSKESEIKRELEIENEDFDNISCQINN</sequence>
<accession>A0A397SAI8</accession>
<dbReference type="STRING" id="658196.A0A397SAI8"/>
<dbReference type="InterPro" id="IPR000719">
    <property type="entry name" value="Prot_kinase_dom"/>
</dbReference>
<comment type="caution">
    <text evidence="2">The sequence shown here is derived from an EMBL/GenBank/DDBJ whole genome shotgun (WGS) entry which is preliminary data.</text>
</comment>
<evidence type="ECO:0000313" key="2">
    <source>
        <dbReference type="EMBL" id="RIA81746.1"/>
    </source>
</evidence>
<evidence type="ECO:0000259" key="1">
    <source>
        <dbReference type="PROSITE" id="PS50011"/>
    </source>
</evidence>
<dbReference type="InterPro" id="IPR051681">
    <property type="entry name" value="Ser/Thr_Kinases-Pseudokinases"/>
</dbReference>
<dbReference type="GO" id="GO:0004674">
    <property type="term" value="F:protein serine/threonine kinase activity"/>
    <property type="evidence" value="ECO:0007669"/>
    <property type="project" value="TreeGrafter"/>
</dbReference>
<dbReference type="PRINTS" id="PR00109">
    <property type="entry name" value="TYRKINASE"/>
</dbReference>
<dbReference type="EMBL" id="QKYT01000749">
    <property type="protein sequence ID" value="RIA81746.1"/>
    <property type="molecule type" value="Genomic_DNA"/>
</dbReference>
<organism evidence="2 3">
    <name type="scientific">Glomus cerebriforme</name>
    <dbReference type="NCBI Taxonomy" id="658196"/>
    <lineage>
        <taxon>Eukaryota</taxon>
        <taxon>Fungi</taxon>
        <taxon>Fungi incertae sedis</taxon>
        <taxon>Mucoromycota</taxon>
        <taxon>Glomeromycotina</taxon>
        <taxon>Glomeromycetes</taxon>
        <taxon>Glomerales</taxon>
        <taxon>Glomeraceae</taxon>
        <taxon>Glomus</taxon>
    </lineage>
</organism>
<name>A0A397SAI8_9GLOM</name>
<keyword evidence="3" id="KW-1185">Reference proteome</keyword>
<dbReference type="PROSITE" id="PS50011">
    <property type="entry name" value="PROTEIN_KINASE_DOM"/>
    <property type="match status" value="1"/>
</dbReference>
<dbReference type="OrthoDB" id="346907at2759"/>
<reference evidence="2 3" key="1">
    <citation type="submission" date="2018-06" db="EMBL/GenBank/DDBJ databases">
        <title>Comparative genomics reveals the genomic features of Rhizophagus irregularis, R. cerebriforme, R. diaphanum and Gigaspora rosea, and their symbiotic lifestyle signature.</title>
        <authorList>
            <person name="Morin E."/>
            <person name="San Clemente H."/>
            <person name="Chen E.C.H."/>
            <person name="De La Providencia I."/>
            <person name="Hainaut M."/>
            <person name="Kuo A."/>
            <person name="Kohler A."/>
            <person name="Murat C."/>
            <person name="Tang N."/>
            <person name="Roy S."/>
            <person name="Loubradou J."/>
            <person name="Henrissat B."/>
            <person name="Grigoriev I.V."/>
            <person name="Corradi N."/>
            <person name="Roux C."/>
            <person name="Martin F.M."/>
        </authorList>
    </citation>
    <scope>NUCLEOTIDE SEQUENCE [LARGE SCALE GENOMIC DNA]</scope>
    <source>
        <strain evidence="2 3">DAOM 227022</strain>
    </source>
</reference>
<dbReference type="InterPro" id="IPR011009">
    <property type="entry name" value="Kinase-like_dom_sf"/>
</dbReference>
<evidence type="ECO:0000313" key="3">
    <source>
        <dbReference type="Proteomes" id="UP000265703"/>
    </source>
</evidence>
<dbReference type="Gene3D" id="1.10.510.10">
    <property type="entry name" value="Transferase(Phosphotransferase) domain 1"/>
    <property type="match status" value="1"/>
</dbReference>
<dbReference type="GO" id="GO:0005524">
    <property type="term" value="F:ATP binding"/>
    <property type="evidence" value="ECO:0007669"/>
    <property type="project" value="InterPro"/>
</dbReference>
<dbReference type="InterPro" id="IPR001245">
    <property type="entry name" value="Ser-Thr/Tyr_kinase_cat_dom"/>
</dbReference>
<feature type="domain" description="Protein kinase" evidence="1">
    <location>
        <begin position="1"/>
        <end position="204"/>
    </location>
</feature>
<dbReference type="Pfam" id="PF07714">
    <property type="entry name" value="PK_Tyr_Ser-Thr"/>
    <property type="match status" value="1"/>
</dbReference>